<dbReference type="SUPFAM" id="SSF54285">
    <property type="entry name" value="MoaD/ThiS"/>
    <property type="match status" value="1"/>
</dbReference>
<sequence length="97" mass="11033">MAETTQLQVEICYATPDLEIRKPVRVDVGTTVQQAIMQSGLLRECTAIDLTVCRVGIYGKLKTLDTVLREQDRIEIYRPLIADPMDSRRRRVQKKGG</sequence>
<dbReference type="NCBIfam" id="NF002490">
    <property type="entry name" value="PRK01777.1"/>
    <property type="match status" value="1"/>
</dbReference>
<dbReference type="Pfam" id="PF03658">
    <property type="entry name" value="Ub-RnfH"/>
    <property type="match status" value="1"/>
</dbReference>
<gene>
    <name evidence="3" type="ORF">PQR63_18280</name>
</gene>
<dbReference type="PANTHER" id="PTHR37483">
    <property type="entry name" value="UPF0125 PROTEIN RATB"/>
    <property type="match status" value="1"/>
</dbReference>
<proteinExistence type="inferred from homology"/>
<evidence type="ECO:0000313" key="3">
    <source>
        <dbReference type="EMBL" id="MFL9880352.1"/>
    </source>
</evidence>
<evidence type="ECO:0000313" key="4">
    <source>
        <dbReference type="Proteomes" id="UP001629214"/>
    </source>
</evidence>
<reference evidence="3 4" key="1">
    <citation type="journal article" date="2024" name="Chem. Sci.">
        <title>Discovery of megapolipeptins by genome mining of a Burkholderiales bacteria collection.</title>
        <authorList>
            <person name="Paulo B.S."/>
            <person name="Recchia M.J.J."/>
            <person name="Lee S."/>
            <person name="Fergusson C.H."/>
            <person name="Romanowski S.B."/>
            <person name="Hernandez A."/>
            <person name="Krull N."/>
            <person name="Liu D.Y."/>
            <person name="Cavanagh H."/>
            <person name="Bos A."/>
            <person name="Gray C.A."/>
            <person name="Murphy B.T."/>
            <person name="Linington R.G."/>
            <person name="Eustaquio A.S."/>
        </authorList>
    </citation>
    <scope>NUCLEOTIDE SEQUENCE [LARGE SCALE GENOMIC DNA]</scope>
    <source>
        <strain evidence="3 4">RL21-008-BIB-B</strain>
    </source>
</reference>
<organism evidence="3 4">
    <name type="scientific">Herbaspirillum rhizosphaerae</name>
    <dbReference type="NCBI Taxonomy" id="346179"/>
    <lineage>
        <taxon>Bacteria</taxon>
        <taxon>Pseudomonadati</taxon>
        <taxon>Pseudomonadota</taxon>
        <taxon>Betaproteobacteria</taxon>
        <taxon>Burkholderiales</taxon>
        <taxon>Oxalobacteraceae</taxon>
        <taxon>Herbaspirillum</taxon>
    </lineage>
</organism>
<evidence type="ECO:0000256" key="2">
    <source>
        <dbReference type="HAMAP-Rule" id="MF_00460"/>
    </source>
</evidence>
<protein>
    <recommendedName>
        <fullName evidence="2">UPF0125 protein PQR63_18280</fullName>
    </recommendedName>
</protein>
<evidence type="ECO:0000256" key="1">
    <source>
        <dbReference type="ARBA" id="ARBA00010645"/>
    </source>
</evidence>
<dbReference type="EMBL" id="JAQQFR010000012">
    <property type="protein sequence ID" value="MFL9880352.1"/>
    <property type="molecule type" value="Genomic_DNA"/>
</dbReference>
<name>A0ABW8ZBP7_9BURK</name>
<accession>A0ABW8ZBP7</accession>
<dbReference type="Proteomes" id="UP001629214">
    <property type="component" value="Unassembled WGS sequence"/>
</dbReference>
<dbReference type="PANTHER" id="PTHR37483:SF1">
    <property type="entry name" value="UPF0125 PROTEIN RATB"/>
    <property type="match status" value="1"/>
</dbReference>
<keyword evidence="4" id="KW-1185">Reference proteome</keyword>
<dbReference type="Gene3D" id="3.10.20.280">
    <property type="entry name" value="RnfH-like"/>
    <property type="match status" value="1"/>
</dbReference>
<dbReference type="InterPro" id="IPR016155">
    <property type="entry name" value="Mopterin_synth/thiamin_S_b"/>
</dbReference>
<comment type="similarity">
    <text evidence="1 2">Belongs to the UPF0125 (RnfH) family.</text>
</comment>
<dbReference type="InterPro" id="IPR005346">
    <property type="entry name" value="RnfH"/>
</dbReference>
<dbReference type="HAMAP" id="MF_00460">
    <property type="entry name" value="UPF0125_RnfH"/>
    <property type="match status" value="1"/>
</dbReference>
<comment type="caution">
    <text evidence="3">The sequence shown here is derived from an EMBL/GenBank/DDBJ whole genome shotgun (WGS) entry which is preliminary data.</text>
</comment>
<dbReference type="InterPro" id="IPR037021">
    <property type="entry name" value="RnfH_sf"/>
</dbReference>
<dbReference type="RefSeq" id="WP_408169393.1">
    <property type="nucleotide sequence ID" value="NZ_JAQQFR010000012.1"/>
</dbReference>